<evidence type="ECO:0000256" key="3">
    <source>
        <dbReference type="SAM" id="MobiDB-lite"/>
    </source>
</evidence>
<evidence type="ECO:0000259" key="5">
    <source>
        <dbReference type="PROSITE" id="PS51387"/>
    </source>
</evidence>
<dbReference type="InterPro" id="IPR006094">
    <property type="entry name" value="Oxid_FAD_bind_N"/>
</dbReference>
<evidence type="ECO:0000313" key="7">
    <source>
        <dbReference type="Proteomes" id="UP001187682"/>
    </source>
</evidence>
<dbReference type="InterPro" id="IPR050432">
    <property type="entry name" value="FAD-linked_Oxidoreductases_BP"/>
</dbReference>
<comment type="caution">
    <text evidence="6">The sequence shown here is derived from an EMBL/GenBank/DDBJ whole genome shotgun (WGS) entry which is preliminary data.</text>
</comment>
<dbReference type="Proteomes" id="UP001187682">
    <property type="component" value="Unassembled WGS sequence"/>
</dbReference>
<dbReference type="SUPFAM" id="SSF56176">
    <property type="entry name" value="FAD-binding/transporter-associated domain-like"/>
    <property type="match status" value="1"/>
</dbReference>
<feature type="region of interest" description="Disordered" evidence="3">
    <location>
        <begin position="623"/>
        <end position="642"/>
    </location>
</feature>
<dbReference type="InterPro" id="IPR012951">
    <property type="entry name" value="BBE"/>
</dbReference>
<dbReference type="PROSITE" id="PS51387">
    <property type="entry name" value="FAD_PCMH"/>
    <property type="match status" value="1"/>
</dbReference>
<keyword evidence="2" id="KW-0560">Oxidoreductase</keyword>
<dbReference type="PANTHER" id="PTHR13878">
    <property type="entry name" value="GULONOLACTONE OXIDASE"/>
    <property type="match status" value="1"/>
</dbReference>
<dbReference type="Pfam" id="PF08031">
    <property type="entry name" value="BBE"/>
    <property type="match status" value="1"/>
</dbReference>
<accession>A0AAE8MX01</accession>
<feature type="domain" description="FAD-binding PCMH-type" evidence="5">
    <location>
        <begin position="148"/>
        <end position="329"/>
    </location>
</feature>
<evidence type="ECO:0000313" key="6">
    <source>
        <dbReference type="EMBL" id="SPO00670.1"/>
    </source>
</evidence>
<dbReference type="EMBL" id="ONZQ02000004">
    <property type="protein sequence ID" value="SPO00670.1"/>
    <property type="molecule type" value="Genomic_DNA"/>
</dbReference>
<feature type="signal peptide" evidence="4">
    <location>
        <begin position="1"/>
        <end position="18"/>
    </location>
</feature>
<reference evidence="6" key="1">
    <citation type="submission" date="2018-03" db="EMBL/GenBank/DDBJ databases">
        <authorList>
            <person name="Guldener U."/>
        </authorList>
    </citation>
    <scope>NUCLEOTIDE SEQUENCE</scope>
</reference>
<keyword evidence="4" id="KW-0732">Signal</keyword>
<dbReference type="GO" id="GO:0016491">
    <property type="term" value="F:oxidoreductase activity"/>
    <property type="evidence" value="ECO:0007669"/>
    <property type="project" value="UniProtKB-KW"/>
</dbReference>
<organism evidence="6 7">
    <name type="scientific">Cephalotrichum gorgonifer</name>
    <dbReference type="NCBI Taxonomy" id="2041049"/>
    <lineage>
        <taxon>Eukaryota</taxon>
        <taxon>Fungi</taxon>
        <taxon>Dikarya</taxon>
        <taxon>Ascomycota</taxon>
        <taxon>Pezizomycotina</taxon>
        <taxon>Sordariomycetes</taxon>
        <taxon>Hypocreomycetidae</taxon>
        <taxon>Microascales</taxon>
        <taxon>Microascaceae</taxon>
        <taxon>Cephalotrichum</taxon>
    </lineage>
</organism>
<dbReference type="GO" id="GO:0071949">
    <property type="term" value="F:FAD binding"/>
    <property type="evidence" value="ECO:0007669"/>
    <property type="project" value="InterPro"/>
</dbReference>
<dbReference type="AlphaFoldDB" id="A0AAE8MX01"/>
<gene>
    <name evidence="6" type="ORF">DNG_03418</name>
</gene>
<protein>
    <recommendedName>
        <fullName evidence="5">FAD-binding PCMH-type domain-containing protein</fullName>
    </recommendedName>
</protein>
<dbReference type="InterPro" id="IPR016166">
    <property type="entry name" value="FAD-bd_PCMH"/>
</dbReference>
<sequence>MRLFYGTGLLGYLGLVQCVTVNFDYESIQLTEETVAALPALSFGNTSDEPLTPRRPRCKVHPGDKTWPSTAEWKGFNASLGGVLLKPTPPGAACYPDHDDYDPERCDFLMGDARRSRFWIDNPLGAVVQWAQGNTCPVEVDPAGECTQGGYPAYVVNATSVRHIQMAVNFSRNKNIRLTVTNTGHEFSGKSTGYGSLSIWIHHLKGIELLDDYTIGEYTGGAAKISAGSEGWEALRVQNGSSPGITIIAPGQGSVGLAGGWLQGGGHSTIAGYYGLAADQVLSLNVVTADGRFVTADVHENRDLFFALRGGGGGTYGIVTSAIVRTYPAHTYVSGLSYSFTTGPSEVNARVYDLFPVAPSFKIESRETFWEAYAEYFAFTKESTAVKGFAFGDVTPVGNDSYTFASMFAFPQASPSEAEALLEPLFERFAALGVNITAPDAVSVPYARVVDPPGPVPGQDLFASRLLPRSLWDDEPRLGDTTRAIRQAVEEGGLQVRSRGYSPTLAIAGYPTTDVSSGINPALRETAMHLVIAVTGEGVVTAHSSPEEWLASHATLEKYTGNLRDLTPDGGAYVNEADVSEPDWQQSFWGSRYPELLKVKRERDPWDLFWGRRMVGSEGWEVETPDEVPSQNGPLCRTGYSY</sequence>
<proteinExistence type="inferred from homology"/>
<dbReference type="Gene3D" id="3.30.465.10">
    <property type="match status" value="2"/>
</dbReference>
<dbReference type="Pfam" id="PF01565">
    <property type="entry name" value="FAD_binding_4"/>
    <property type="match status" value="1"/>
</dbReference>
<evidence type="ECO:0000256" key="2">
    <source>
        <dbReference type="ARBA" id="ARBA00023002"/>
    </source>
</evidence>
<dbReference type="InterPro" id="IPR016169">
    <property type="entry name" value="FAD-bd_PCMH_sub2"/>
</dbReference>
<evidence type="ECO:0000256" key="4">
    <source>
        <dbReference type="SAM" id="SignalP"/>
    </source>
</evidence>
<dbReference type="InterPro" id="IPR036318">
    <property type="entry name" value="FAD-bd_PCMH-like_sf"/>
</dbReference>
<name>A0AAE8MX01_9PEZI</name>
<keyword evidence="7" id="KW-1185">Reference proteome</keyword>
<evidence type="ECO:0000256" key="1">
    <source>
        <dbReference type="ARBA" id="ARBA00005466"/>
    </source>
</evidence>
<dbReference type="PANTHER" id="PTHR13878:SF91">
    <property type="entry name" value="FAD BINDING DOMAIN PROTEIN (AFU_ORTHOLOGUE AFUA_6G12070)-RELATED"/>
    <property type="match status" value="1"/>
</dbReference>
<feature type="chain" id="PRO_5042035354" description="FAD-binding PCMH-type domain-containing protein" evidence="4">
    <location>
        <begin position="19"/>
        <end position="642"/>
    </location>
</feature>
<comment type="similarity">
    <text evidence="1">Belongs to the oxygen-dependent FAD-linked oxidoreductase family.</text>
</comment>